<name>A0A5C6NKR3_9TELE</name>
<dbReference type="EMBL" id="RHFK02000012">
    <property type="protein sequence ID" value="TWW67773.1"/>
    <property type="molecule type" value="Genomic_DNA"/>
</dbReference>
<accession>A0A5C6NKR3</accession>
<dbReference type="AlphaFoldDB" id="A0A5C6NKR3"/>
<organism evidence="2 3">
    <name type="scientific">Takifugu flavidus</name>
    <name type="common">sansaifugu</name>
    <dbReference type="NCBI Taxonomy" id="433684"/>
    <lineage>
        <taxon>Eukaryota</taxon>
        <taxon>Metazoa</taxon>
        <taxon>Chordata</taxon>
        <taxon>Craniata</taxon>
        <taxon>Vertebrata</taxon>
        <taxon>Euteleostomi</taxon>
        <taxon>Actinopterygii</taxon>
        <taxon>Neopterygii</taxon>
        <taxon>Teleostei</taxon>
        <taxon>Neoteleostei</taxon>
        <taxon>Acanthomorphata</taxon>
        <taxon>Eupercaria</taxon>
        <taxon>Tetraodontiformes</taxon>
        <taxon>Tetradontoidea</taxon>
        <taxon>Tetraodontidae</taxon>
        <taxon>Takifugu</taxon>
    </lineage>
</organism>
<reference evidence="2 3" key="1">
    <citation type="submission" date="2019-04" db="EMBL/GenBank/DDBJ databases">
        <title>Chromosome genome assembly for Takifugu flavidus.</title>
        <authorList>
            <person name="Xiao S."/>
        </authorList>
    </citation>
    <scope>NUCLEOTIDE SEQUENCE [LARGE SCALE GENOMIC DNA]</scope>
    <source>
        <strain evidence="2">HTHZ2018</strain>
        <tissue evidence="2">Muscle</tissue>
    </source>
</reference>
<proteinExistence type="predicted"/>
<dbReference type="Proteomes" id="UP000324091">
    <property type="component" value="Chromosome 2"/>
</dbReference>
<feature type="region of interest" description="Disordered" evidence="1">
    <location>
        <begin position="45"/>
        <end position="68"/>
    </location>
</feature>
<evidence type="ECO:0000313" key="3">
    <source>
        <dbReference type="Proteomes" id="UP000324091"/>
    </source>
</evidence>
<gene>
    <name evidence="2" type="ORF">D4764_02G0008140</name>
</gene>
<evidence type="ECO:0000256" key="1">
    <source>
        <dbReference type="SAM" id="MobiDB-lite"/>
    </source>
</evidence>
<sequence length="68" mass="7302">MVRILKLRSPADGACSRIKRMKRVENKSRDRGHAGCQAICSAIPDADHVDPGNADARLSGGTRKSNGE</sequence>
<protein>
    <submittedName>
        <fullName evidence="2">Uncharacterized protein</fullName>
    </submittedName>
</protein>
<comment type="caution">
    <text evidence="2">The sequence shown here is derived from an EMBL/GenBank/DDBJ whole genome shotgun (WGS) entry which is preliminary data.</text>
</comment>
<keyword evidence="3" id="KW-1185">Reference proteome</keyword>
<evidence type="ECO:0000313" key="2">
    <source>
        <dbReference type="EMBL" id="TWW67773.1"/>
    </source>
</evidence>